<reference evidence="8" key="1">
    <citation type="submission" date="2014-09" db="EMBL/GenBank/DDBJ databases">
        <authorList>
            <person name="Sharma Rahul"/>
            <person name="Thines Marco"/>
        </authorList>
    </citation>
    <scope>NUCLEOTIDE SEQUENCE [LARGE SCALE GENOMIC DNA]</scope>
</reference>
<evidence type="ECO:0000256" key="1">
    <source>
        <dbReference type="ARBA" id="ARBA00004370"/>
    </source>
</evidence>
<comment type="subcellular location">
    <subcellularLocation>
        <location evidence="1">Membrane</location>
    </subcellularLocation>
</comment>
<dbReference type="SUPFAM" id="SSF51695">
    <property type="entry name" value="PLC-like phosphodiesterases"/>
    <property type="match status" value="1"/>
</dbReference>
<keyword evidence="2" id="KW-0812">Transmembrane</keyword>
<accession>A0A0P1ARU6</accession>
<dbReference type="OrthoDB" id="7984201at2759"/>
<keyword evidence="3" id="KW-1133">Transmembrane helix</keyword>
<dbReference type="EMBL" id="CCYD01000810">
    <property type="protein sequence ID" value="CEG44169.1"/>
    <property type="molecule type" value="Genomic_DNA"/>
</dbReference>
<sequence>MIFYKFAVVVFFGVLSLTSTVNLGKVQAQECKANDKIFGFLVDKLPTAFGLNTCVANNLGTIAKAVASTLFSSCSVLDIYDLVKNNDLKGLFNLFNSIAAKPDEISPLIYKYMANQNDDRVDNLCDAFSGALGPCGEKVLPRLIPELIKDSACCAQISDVLELFNIIVPADKNIDYFIVNELINGFNSFLCSKRGKSSCGLEMFWQLTQKYTIENFDFFQHVVFPFITIGKGQECSGLSGKPFTDTASNAETTIMNHGCCVHQMRPFIQTIQDAIKYITGSNTWDIVGGMVSLKFPEGKFVNTIAGTFSCQFEDRCKNPKGMSNDVTKHRDPGSKNPGKNDLINTNCKMVDKCNAAKTVCSQVCEKGSVVVPDWLQSTLAYQRNLAIRGSFCLTHLPASHNSAITLANGFGNRDQLFNRNLSPDKWWSYLKTNNQMLSLTDQLNVGIRFLEIDTHYFLNQLRTAHCGSLGSETVAGIFRTLSKTIGNYGTYNWGPELLGCFPSISGIRASEQPSTFNTLKEIREWLDANPSEFVIVYLDTGADIKRSDKFGAIDSILTEVFGELIVPLTELDALATNQWEGVAYNMYELCGAAKDLTVDFIDTMPDAKRQINGMDIYSKHNWIRTWSDQLRYISMAASGILTRNFPVFLDADSIPKYLRWDINLISLDNVDVAKMEAHVWSWAENEPSTTEHGANVFINGNGRWVASLTAKKESRACWNSKNLTWDLVSFAEHCPPGKVYKAPTDPYQNYLLFEAIKAKNLGEMSVVINAALVSLGSLSIVPSMVEVTSNTTTPEPWLSVSSKDIMQNEN</sequence>
<feature type="region of interest" description="Disordered" evidence="5">
    <location>
        <begin position="321"/>
        <end position="340"/>
    </location>
</feature>
<dbReference type="InterPro" id="IPR017946">
    <property type="entry name" value="PLC-like_Pdiesterase_TIM-brl"/>
</dbReference>
<evidence type="ECO:0000256" key="5">
    <source>
        <dbReference type="SAM" id="MobiDB-lite"/>
    </source>
</evidence>
<feature type="signal peptide" evidence="6">
    <location>
        <begin position="1"/>
        <end position="28"/>
    </location>
</feature>
<feature type="chain" id="PRO_5006058876" description="RxLR-like protein" evidence="6">
    <location>
        <begin position="29"/>
        <end position="810"/>
    </location>
</feature>
<dbReference type="Gene3D" id="3.20.20.190">
    <property type="entry name" value="Phosphatidylinositol (PI) phosphodiesterase"/>
    <property type="match status" value="1"/>
</dbReference>
<evidence type="ECO:0000313" key="8">
    <source>
        <dbReference type="Proteomes" id="UP000054928"/>
    </source>
</evidence>
<dbReference type="InterPro" id="IPR051008">
    <property type="entry name" value="Telomere_Capping_Maintenance"/>
</dbReference>
<dbReference type="OMA" id="FINAGHQ"/>
<dbReference type="RefSeq" id="XP_024580538.1">
    <property type="nucleotide sequence ID" value="XM_024730241.1"/>
</dbReference>
<dbReference type="Proteomes" id="UP000054928">
    <property type="component" value="Unassembled WGS sequence"/>
</dbReference>
<proteinExistence type="predicted"/>
<dbReference type="GO" id="GO:0008081">
    <property type="term" value="F:phosphoric diester hydrolase activity"/>
    <property type="evidence" value="ECO:0007669"/>
    <property type="project" value="InterPro"/>
</dbReference>
<dbReference type="Pfam" id="PF26146">
    <property type="entry name" value="PI-PLC_X"/>
    <property type="match status" value="1"/>
</dbReference>
<dbReference type="GO" id="GO:0016020">
    <property type="term" value="C:membrane"/>
    <property type="evidence" value="ECO:0007669"/>
    <property type="project" value="UniProtKB-SubCell"/>
</dbReference>
<dbReference type="PANTHER" id="PTHR35518:SF2">
    <property type="entry name" value="MAINTENANCE OF TELOMERE CAPPING PROTEIN 6"/>
    <property type="match status" value="1"/>
</dbReference>
<keyword evidence="8" id="KW-1185">Reference proteome</keyword>
<dbReference type="PANTHER" id="PTHR35518">
    <property type="entry name" value="MAINTENANCE OF TELOMOERE CAPPING"/>
    <property type="match status" value="1"/>
</dbReference>
<protein>
    <recommendedName>
        <fullName evidence="9">RxLR-like protein</fullName>
    </recommendedName>
</protein>
<evidence type="ECO:0008006" key="9">
    <source>
        <dbReference type="Google" id="ProtNLM"/>
    </source>
</evidence>
<evidence type="ECO:0000313" key="7">
    <source>
        <dbReference type="EMBL" id="CEG44169.1"/>
    </source>
</evidence>
<organism evidence="7 8">
    <name type="scientific">Plasmopara halstedii</name>
    <name type="common">Downy mildew of sunflower</name>
    <dbReference type="NCBI Taxonomy" id="4781"/>
    <lineage>
        <taxon>Eukaryota</taxon>
        <taxon>Sar</taxon>
        <taxon>Stramenopiles</taxon>
        <taxon>Oomycota</taxon>
        <taxon>Peronosporomycetes</taxon>
        <taxon>Peronosporales</taxon>
        <taxon>Peronosporaceae</taxon>
        <taxon>Plasmopara</taxon>
    </lineage>
</organism>
<name>A0A0P1ARU6_PLAHL</name>
<evidence type="ECO:0000256" key="3">
    <source>
        <dbReference type="ARBA" id="ARBA00022989"/>
    </source>
</evidence>
<dbReference type="GO" id="GO:0006629">
    <property type="term" value="P:lipid metabolic process"/>
    <property type="evidence" value="ECO:0007669"/>
    <property type="project" value="InterPro"/>
</dbReference>
<keyword evidence="6" id="KW-0732">Signal</keyword>
<dbReference type="AlphaFoldDB" id="A0A0P1ARU6"/>
<keyword evidence="4" id="KW-0472">Membrane</keyword>
<evidence type="ECO:0000256" key="2">
    <source>
        <dbReference type="ARBA" id="ARBA00022692"/>
    </source>
</evidence>
<evidence type="ECO:0000256" key="6">
    <source>
        <dbReference type="SAM" id="SignalP"/>
    </source>
</evidence>
<evidence type="ECO:0000256" key="4">
    <source>
        <dbReference type="ARBA" id="ARBA00023136"/>
    </source>
</evidence>
<dbReference type="GeneID" id="36409482"/>